<reference evidence="5 6" key="1">
    <citation type="submission" date="2020-04" db="EMBL/GenBank/DDBJ databases">
        <authorList>
            <person name="Hitch T.C.A."/>
            <person name="Wylensek D."/>
            <person name="Clavel T."/>
        </authorList>
    </citation>
    <scope>NUCLEOTIDE SEQUENCE [LARGE SCALE GENOMIC DNA]</scope>
    <source>
        <strain evidence="5 6">BSM-383-APC-5F</strain>
    </source>
</reference>
<organism evidence="5 6">
    <name type="scientific">Dorea formicigenerans</name>
    <dbReference type="NCBI Taxonomy" id="39486"/>
    <lineage>
        <taxon>Bacteria</taxon>
        <taxon>Bacillati</taxon>
        <taxon>Bacillota</taxon>
        <taxon>Clostridia</taxon>
        <taxon>Lachnospirales</taxon>
        <taxon>Lachnospiraceae</taxon>
        <taxon>Dorea</taxon>
    </lineage>
</organism>
<evidence type="ECO:0000259" key="4">
    <source>
        <dbReference type="PROSITE" id="PS51000"/>
    </source>
</evidence>
<keyword evidence="3" id="KW-0804">Transcription</keyword>
<evidence type="ECO:0000256" key="3">
    <source>
        <dbReference type="ARBA" id="ARBA00023163"/>
    </source>
</evidence>
<dbReference type="InterPro" id="IPR036390">
    <property type="entry name" value="WH_DNA-bd_sf"/>
</dbReference>
<evidence type="ECO:0000313" key="5">
    <source>
        <dbReference type="EMBL" id="NME56018.1"/>
    </source>
</evidence>
<dbReference type="PROSITE" id="PS51000">
    <property type="entry name" value="HTH_DEOR_2"/>
    <property type="match status" value="1"/>
</dbReference>
<dbReference type="InterPro" id="IPR036388">
    <property type="entry name" value="WH-like_DNA-bd_sf"/>
</dbReference>
<keyword evidence="2" id="KW-0238">DNA-binding</keyword>
<dbReference type="RefSeq" id="WP_168932898.1">
    <property type="nucleotide sequence ID" value="NZ_JABAFX010000001.1"/>
</dbReference>
<feature type="domain" description="HTH deoR-type" evidence="4">
    <location>
        <begin position="3"/>
        <end position="61"/>
    </location>
</feature>
<keyword evidence="1" id="KW-0805">Transcription regulation</keyword>
<name>A0A848CJ25_9FIRM</name>
<proteinExistence type="predicted"/>
<dbReference type="PROSITE" id="PS00894">
    <property type="entry name" value="HTH_DEOR_1"/>
    <property type="match status" value="1"/>
</dbReference>
<evidence type="ECO:0000313" key="6">
    <source>
        <dbReference type="Proteomes" id="UP000580130"/>
    </source>
</evidence>
<protein>
    <submittedName>
        <fullName evidence="5">DeoR/GlpR transcriptional regulator</fullName>
    </submittedName>
</protein>
<dbReference type="InterPro" id="IPR001034">
    <property type="entry name" value="DeoR_HTH"/>
</dbReference>
<evidence type="ECO:0000256" key="1">
    <source>
        <dbReference type="ARBA" id="ARBA00023015"/>
    </source>
</evidence>
<dbReference type="AlphaFoldDB" id="A0A848CJ25"/>
<dbReference type="Pfam" id="PF08220">
    <property type="entry name" value="HTH_DeoR"/>
    <property type="match status" value="1"/>
</dbReference>
<dbReference type="SMART" id="SM00420">
    <property type="entry name" value="HTH_DEOR"/>
    <property type="match status" value="1"/>
</dbReference>
<dbReference type="EMBL" id="JABAFX010000001">
    <property type="protein sequence ID" value="NME56018.1"/>
    <property type="molecule type" value="Genomic_DNA"/>
</dbReference>
<dbReference type="GO" id="GO:0003677">
    <property type="term" value="F:DNA binding"/>
    <property type="evidence" value="ECO:0007669"/>
    <property type="project" value="UniProtKB-KW"/>
</dbReference>
<comment type="caution">
    <text evidence="5">The sequence shown here is derived from an EMBL/GenBank/DDBJ whole genome shotgun (WGS) entry which is preliminary data.</text>
</comment>
<dbReference type="InterPro" id="IPR018356">
    <property type="entry name" value="Tscrpt_reg_HTH_DeoR_CS"/>
</dbReference>
<accession>A0A848CJ25</accession>
<dbReference type="Proteomes" id="UP000580130">
    <property type="component" value="Unassembled WGS sequence"/>
</dbReference>
<dbReference type="SUPFAM" id="SSF46785">
    <property type="entry name" value="Winged helix' DNA-binding domain"/>
    <property type="match status" value="1"/>
</dbReference>
<gene>
    <name evidence="5" type="ORF">HF855_00905</name>
</gene>
<dbReference type="Gene3D" id="1.10.10.10">
    <property type="entry name" value="Winged helix-like DNA-binding domain superfamily/Winged helix DNA-binding domain"/>
    <property type="match status" value="1"/>
</dbReference>
<dbReference type="GO" id="GO:0003700">
    <property type="term" value="F:DNA-binding transcription factor activity"/>
    <property type="evidence" value="ECO:0007669"/>
    <property type="project" value="InterPro"/>
</dbReference>
<sequence length="106" mass="12085">MRPNERRAAIFDALCIRRHDTVENLASEFGVSEKTIRRDIEELSCSYPIETVRGRYGGGVKVADWYHQNRKTLSPEQAELLKRLAPSLEGDDLAVMNSIISQFSPY</sequence>
<evidence type="ECO:0000256" key="2">
    <source>
        <dbReference type="ARBA" id="ARBA00023125"/>
    </source>
</evidence>